<evidence type="ECO:0000256" key="1">
    <source>
        <dbReference type="SAM" id="MobiDB-lite"/>
    </source>
</evidence>
<proteinExistence type="predicted"/>
<dbReference type="InterPro" id="IPR009225">
    <property type="entry name" value="Phage_head_completion_GpL"/>
</dbReference>
<feature type="region of interest" description="Disordered" evidence="1">
    <location>
        <begin position="1"/>
        <end position="28"/>
    </location>
</feature>
<name>A0ABR9FGS4_9GAMM</name>
<evidence type="ECO:0000313" key="3">
    <source>
        <dbReference type="Proteomes" id="UP000754821"/>
    </source>
</evidence>
<dbReference type="EMBL" id="RRZC01000016">
    <property type="protein sequence ID" value="MBE0404600.1"/>
    <property type="molecule type" value="Genomic_DNA"/>
</dbReference>
<feature type="compositionally biased region" description="Basic and acidic residues" evidence="1">
    <location>
        <begin position="1"/>
        <end position="10"/>
    </location>
</feature>
<keyword evidence="3" id="KW-1185">Reference proteome</keyword>
<evidence type="ECO:0000313" key="2">
    <source>
        <dbReference type="EMBL" id="MBE0404600.1"/>
    </source>
</evidence>
<accession>A0ABR9FGS4</accession>
<dbReference type="RefSeq" id="WP_192528126.1">
    <property type="nucleotide sequence ID" value="NZ_RRZC01000016.1"/>
</dbReference>
<dbReference type="Proteomes" id="UP000754821">
    <property type="component" value="Unassembled WGS sequence"/>
</dbReference>
<dbReference type="Pfam" id="PF05926">
    <property type="entry name" value="Phage_GPL"/>
    <property type="match status" value="1"/>
</dbReference>
<comment type="caution">
    <text evidence="2">The sequence shown here is derived from an EMBL/GenBank/DDBJ whole genome shotgun (WGS) entry which is preliminary data.</text>
</comment>
<organism evidence="2 3">
    <name type="scientific">Halomonas citrativorans</name>
    <dbReference type="NCBI Taxonomy" id="2742612"/>
    <lineage>
        <taxon>Bacteria</taxon>
        <taxon>Pseudomonadati</taxon>
        <taxon>Pseudomonadota</taxon>
        <taxon>Gammaproteobacteria</taxon>
        <taxon>Oceanospirillales</taxon>
        <taxon>Halomonadaceae</taxon>
        <taxon>Halomonas</taxon>
    </lineage>
</organism>
<sequence length="188" mass="20906">MPRLTLERRPPPSYSSRPTPRKNGYPLPGAMMSSFISAGTPPSDTAEQAIENNGFWPDIQPSAFRERHRLDSTITSARIESALQAGMATVNRVLRHWQQAKVDAGYATMDSLPIPVWQAPEVFRGLYLRAVFSTAHASLVEHYADFDATNSGRERGEQLANPADSYRRDAAWAISEIEGRPHSTVELI</sequence>
<gene>
    <name evidence="2" type="ORF">EI163_13725</name>
</gene>
<protein>
    <submittedName>
        <fullName evidence="2">Head completion/stabilization protein</fullName>
    </submittedName>
</protein>
<reference evidence="2 3" key="1">
    <citation type="submission" date="2020-07" db="EMBL/GenBank/DDBJ databases">
        <title>Halophilic bacteria isolated from french cheeses.</title>
        <authorList>
            <person name="Kothe C.I."/>
            <person name="Farah-Kraiem B."/>
            <person name="Renault P."/>
            <person name="Dridi B."/>
        </authorList>
    </citation>
    <scope>NUCLEOTIDE SEQUENCE [LARGE SCALE GENOMIC DNA]</scope>
    <source>
        <strain evidence="2 3">FME16</strain>
    </source>
</reference>